<dbReference type="EnsemblPlants" id="EMT26779">
    <property type="protein sequence ID" value="EMT26779"/>
    <property type="gene ID" value="F775_23584"/>
</dbReference>
<sequence>MEEPGWENRVAQLLNLWEIRVAVLSSFVAHLLLVLLSSIRRRKASGVLMLILWLAYQFSSWVAPYTLSNLSLSNTSSRRQQLVAFWTTFLLHHLGGADNISAFSLEDNKLSAREALNVISLVAGASYVLYKHVYIGGGGGTLIQVSIIIFAMGAAKYVERAWALWQGNLGNIWRSSKKKQGSRFFTSDSVIRRGTDCNLDDEDALMVAHDMLPLCKRAMSDSSVDTESPDNHNLDTSRKIFTMRWDNMCKVVEMELSLMYDILYTKAAVVHTPFGYSIRIASPLAIGAATVLFGFYYNKEGQTIPDVIITYALLLVTLLLDTRWLLGALGSTWTHSFLHARPHSWLHHVVLCSGRWRRHRHFIVSLDLGRLCLTGPPRSPSSYRRWSGTIGQYNLLQECTRKIGVCSRAAKAIGVEDVWNEYQHSKGHKFSRDVKRVVFTRVNKVLRSTYEDDKDGRYSMENITMFWGQLTTKMRPKELKRFRLAFGREFQEDILVWHIATQIFLVCRSDEQLVIHDKNAVTHAKAIEAMSQHLMFLTVVRPYMLPGFTLRSLDEVTLKALRDVWNKSEMSDIGSSWTTGEKKLSRTLVNRKEDDEWGFGNRGTRLVSDGVNIAVKLLTADRSEMPKLLELVFNIWVDKLLYAATRCSRESHARQLGHGGGLTTIVWIMAEHAGPFQIGQDGPDEKEESGGIGDLVGGIGDLVGLAFDLPKPSPPDPERAKEMPQPHKPMWPQPPSPWDPMYRPMFGDGGHMMPPPKKEEPKPPPPKPMPPPKGLPRPESGEREDTKPTRAGSISSIPKYEFLSGTYLCWFLQPLQQQHQSDNNGCRERVKLLQKKASIVGRLNAALYTRYHGLKSIIVPHNVTMHSSQCSELGSRVAVEQDEVAGHQIEQAFRDAKKWDEDSMHDHVDKYGTQQGYDIGEDKGTWHLFCNVTVAIFLQVLRQLNLFSNPSGYAQVHVQL</sequence>
<dbReference type="AlphaFoldDB" id="M8BXU2"/>
<feature type="transmembrane region" description="Helical" evidence="2">
    <location>
        <begin position="141"/>
        <end position="158"/>
    </location>
</feature>
<feature type="transmembrane region" description="Helical" evidence="2">
    <location>
        <begin position="20"/>
        <end position="39"/>
    </location>
</feature>
<organism evidence="3">
    <name type="scientific">Aegilops tauschii</name>
    <name type="common">Tausch's goatgrass</name>
    <name type="synonym">Aegilops squarrosa</name>
    <dbReference type="NCBI Taxonomy" id="37682"/>
    <lineage>
        <taxon>Eukaryota</taxon>
        <taxon>Viridiplantae</taxon>
        <taxon>Streptophyta</taxon>
        <taxon>Embryophyta</taxon>
        <taxon>Tracheophyta</taxon>
        <taxon>Spermatophyta</taxon>
        <taxon>Magnoliopsida</taxon>
        <taxon>Liliopsida</taxon>
        <taxon>Poales</taxon>
        <taxon>Poaceae</taxon>
        <taxon>BOP clade</taxon>
        <taxon>Pooideae</taxon>
        <taxon>Triticodae</taxon>
        <taxon>Triticeae</taxon>
        <taxon>Triticinae</taxon>
        <taxon>Aegilops</taxon>
    </lineage>
</organism>
<dbReference type="ExpressionAtlas" id="M8BXU2">
    <property type="expression patterns" value="baseline"/>
</dbReference>
<dbReference type="InterPro" id="IPR025315">
    <property type="entry name" value="DUF4220"/>
</dbReference>
<name>M8BXU2_AEGTA</name>
<feature type="compositionally biased region" description="Pro residues" evidence="1">
    <location>
        <begin position="726"/>
        <end position="738"/>
    </location>
</feature>
<keyword evidence="2" id="KW-0472">Membrane</keyword>
<dbReference type="PANTHER" id="PTHR31325">
    <property type="entry name" value="OS01G0798800 PROTEIN-RELATED"/>
    <property type="match status" value="1"/>
</dbReference>
<evidence type="ECO:0000313" key="3">
    <source>
        <dbReference type="EnsemblPlants" id="EMT26779"/>
    </source>
</evidence>
<feature type="region of interest" description="Disordered" evidence="1">
    <location>
        <begin position="704"/>
        <end position="794"/>
    </location>
</feature>
<keyword evidence="2" id="KW-0812">Transmembrane</keyword>
<evidence type="ECO:0000256" key="2">
    <source>
        <dbReference type="SAM" id="Phobius"/>
    </source>
</evidence>
<dbReference type="InterPro" id="IPR007658">
    <property type="entry name" value="DUF594"/>
</dbReference>
<feature type="compositionally biased region" description="Pro residues" evidence="1">
    <location>
        <begin position="763"/>
        <end position="775"/>
    </location>
</feature>
<feature type="transmembrane region" description="Helical" evidence="2">
    <location>
        <begin position="276"/>
        <end position="296"/>
    </location>
</feature>
<reference evidence="3" key="1">
    <citation type="submission" date="2015-06" db="UniProtKB">
        <authorList>
            <consortium name="EnsemblPlants"/>
        </authorList>
    </citation>
    <scope>IDENTIFICATION</scope>
</reference>
<feature type="compositionally biased region" description="Basic and acidic residues" evidence="1">
    <location>
        <begin position="779"/>
        <end position="788"/>
    </location>
</feature>
<accession>M8BXU2</accession>
<feature type="compositionally biased region" description="Basic and acidic residues" evidence="1">
    <location>
        <begin position="716"/>
        <end position="725"/>
    </location>
</feature>
<dbReference type="Pfam" id="PF13968">
    <property type="entry name" value="DUF4220"/>
    <property type="match status" value="1"/>
</dbReference>
<proteinExistence type="predicted"/>
<protein>
    <submittedName>
        <fullName evidence="3">Uncharacterized protein</fullName>
    </submittedName>
</protein>
<feature type="transmembrane region" description="Helical" evidence="2">
    <location>
        <begin position="46"/>
        <end position="63"/>
    </location>
</feature>
<evidence type="ECO:0000256" key="1">
    <source>
        <dbReference type="SAM" id="MobiDB-lite"/>
    </source>
</evidence>
<dbReference type="Pfam" id="PF04578">
    <property type="entry name" value="DUF594"/>
    <property type="match status" value="1"/>
</dbReference>
<keyword evidence="2" id="KW-1133">Transmembrane helix</keyword>